<dbReference type="GO" id="GO:0005525">
    <property type="term" value="F:GTP binding"/>
    <property type="evidence" value="ECO:0007669"/>
    <property type="project" value="InterPro"/>
</dbReference>
<dbReference type="Gene3D" id="3.40.50.300">
    <property type="entry name" value="P-loop containing nucleotide triphosphate hydrolases"/>
    <property type="match status" value="1"/>
</dbReference>
<dbReference type="Proteomes" id="UP000824074">
    <property type="component" value="Unassembled WGS sequence"/>
</dbReference>
<dbReference type="InterPro" id="IPR050896">
    <property type="entry name" value="Mito_lipid_metab_GTPase"/>
</dbReference>
<dbReference type="PANTHER" id="PTHR46434:SF1">
    <property type="entry name" value="GENETIC INTERACTOR OF PROHIBITINS 3, MITOCHONDRIAL"/>
    <property type="match status" value="1"/>
</dbReference>
<dbReference type="SUPFAM" id="SSF52540">
    <property type="entry name" value="P-loop containing nucleoside triphosphate hydrolases"/>
    <property type="match status" value="1"/>
</dbReference>
<evidence type="ECO:0000313" key="2">
    <source>
        <dbReference type="EMBL" id="HIU39697.1"/>
    </source>
</evidence>
<reference evidence="2" key="1">
    <citation type="submission" date="2020-10" db="EMBL/GenBank/DDBJ databases">
        <authorList>
            <person name="Gilroy R."/>
        </authorList>
    </citation>
    <scope>NUCLEOTIDE SEQUENCE</scope>
    <source>
        <strain evidence="2">CHK193-30670</strain>
    </source>
</reference>
<protein>
    <submittedName>
        <fullName evidence="2">Ribosome biogenesis GTPase YqeH</fullName>
    </submittedName>
</protein>
<name>A0A9D1IP75_9FIRM</name>
<dbReference type="Pfam" id="PF01926">
    <property type="entry name" value="MMR_HSR1"/>
    <property type="match status" value="1"/>
</dbReference>
<accession>A0A9D1IP75</accession>
<dbReference type="EMBL" id="DVMT01000003">
    <property type="protein sequence ID" value="HIU39697.1"/>
    <property type="molecule type" value="Genomic_DNA"/>
</dbReference>
<dbReference type="CDD" id="cd01855">
    <property type="entry name" value="YqeH"/>
    <property type="match status" value="1"/>
</dbReference>
<evidence type="ECO:0000259" key="1">
    <source>
        <dbReference type="Pfam" id="PF01926"/>
    </source>
</evidence>
<feature type="domain" description="G" evidence="1">
    <location>
        <begin position="154"/>
        <end position="224"/>
    </location>
</feature>
<reference evidence="2" key="2">
    <citation type="journal article" date="2021" name="PeerJ">
        <title>Extensive microbial diversity within the chicken gut microbiome revealed by metagenomics and culture.</title>
        <authorList>
            <person name="Gilroy R."/>
            <person name="Ravi A."/>
            <person name="Getino M."/>
            <person name="Pursley I."/>
            <person name="Horton D.L."/>
            <person name="Alikhan N.F."/>
            <person name="Baker D."/>
            <person name="Gharbi K."/>
            <person name="Hall N."/>
            <person name="Watson M."/>
            <person name="Adriaenssens E.M."/>
            <person name="Foster-Nyarko E."/>
            <person name="Jarju S."/>
            <person name="Secka A."/>
            <person name="Antonio M."/>
            <person name="Oren A."/>
            <person name="Chaudhuri R.R."/>
            <person name="La Ragione R."/>
            <person name="Hildebrand F."/>
            <person name="Pallen M.J."/>
        </authorList>
    </citation>
    <scope>NUCLEOTIDE SEQUENCE</scope>
    <source>
        <strain evidence="2">CHK193-30670</strain>
    </source>
</reference>
<proteinExistence type="predicted"/>
<gene>
    <name evidence="2" type="primary">yqeH</name>
    <name evidence="2" type="ORF">IAB68_00135</name>
</gene>
<dbReference type="InterPro" id="IPR027417">
    <property type="entry name" value="P-loop_NTPase"/>
</dbReference>
<evidence type="ECO:0000313" key="3">
    <source>
        <dbReference type="Proteomes" id="UP000824074"/>
    </source>
</evidence>
<organism evidence="2 3">
    <name type="scientific">Candidatus Aphodocola excrementigallinarum</name>
    <dbReference type="NCBI Taxonomy" id="2840670"/>
    <lineage>
        <taxon>Bacteria</taxon>
        <taxon>Bacillati</taxon>
        <taxon>Bacillota</taxon>
        <taxon>Bacilli</taxon>
        <taxon>Candidatus Aphodocola</taxon>
    </lineage>
</organism>
<dbReference type="PANTHER" id="PTHR46434">
    <property type="entry name" value="GENETIC INTERACTOR OF PROHIBITINS 3, MITOCHONDRIAL"/>
    <property type="match status" value="1"/>
</dbReference>
<dbReference type="AlphaFoldDB" id="A0A9D1IP75"/>
<dbReference type="InterPro" id="IPR006073">
    <property type="entry name" value="GTP-bd"/>
</dbReference>
<comment type="caution">
    <text evidence="2">The sequence shown here is derived from an EMBL/GenBank/DDBJ whole genome shotgun (WGS) entry which is preliminary data.</text>
</comment>
<sequence length="336" mass="38802">MIKKCLGCGSIMQFSNSDKPGFIDKENYDNALVCKRCFRLKNYGDYKMIDDDANNYQEIYNKVKEKKDLILFLCDILSIDSKINEINDFKGKVLLVITKKDLLPKSVKEYKLINYIKDNYNIKNVDILFVSSIKNYNLDLLMNYINKNKTSENVYVVGDTNAGKSTLINAIIKSYSNVKSYITTSNMPATTLDVIKIKLNDNITLIDTPGIVRKDNFLYNLDYKDIKKVSPIKEIKPRTYQMKPNQSLLIDNYARIDYLSGHKNSFTLYLSNNIKVKRINLNTNNDLRSLNKTSFNLEEKKDIVIPGLCFCKIVAKAEVNVYVKNNVKVYERNNLI</sequence>